<evidence type="ECO:0000313" key="3">
    <source>
        <dbReference type="Proteomes" id="UP000253850"/>
    </source>
</evidence>
<dbReference type="GO" id="GO:0004519">
    <property type="term" value="F:endonuclease activity"/>
    <property type="evidence" value="ECO:0007669"/>
    <property type="project" value="UniProtKB-KW"/>
</dbReference>
<dbReference type="EMBL" id="CP031217">
    <property type="protein sequence ID" value="AXH13412.1"/>
    <property type="molecule type" value="Genomic_DNA"/>
</dbReference>
<keyword evidence="2" id="KW-0540">Nuclease</keyword>
<reference evidence="2 4" key="1">
    <citation type="submission" date="2017-10" db="EMBL/GenBank/DDBJ databases">
        <title>Genomics of the genus Arcobacter.</title>
        <authorList>
            <person name="Perez-Cataluna A."/>
            <person name="Figueras M.J."/>
        </authorList>
    </citation>
    <scope>NUCLEOTIDE SEQUENCE [LARGE SCALE GENOMIC DNA]</scope>
    <source>
        <strain evidence="2 4">CECT 7835</strain>
    </source>
</reference>
<protein>
    <submittedName>
        <fullName evidence="2">Restriction endonuclease</fullName>
    </submittedName>
    <submittedName>
        <fullName evidence="1">Type IV methyl-directed restriction system, component McrC</fullName>
    </submittedName>
</protein>
<dbReference type="InterPro" id="IPR019292">
    <property type="entry name" value="McrC"/>
</dbReference>
<accession>A0AAX2A9H5</accession>
<proteinExistence type="predicted"/>
<evidence type="ECO:0000313" key="4">
    <source>
        <dbReference type="Proteomes" id="UP000289193"/>
    </source>
</evidence>
<sequence length="397" mass="47917">MQKYLYEYKEISSLNEKLINHIKENKSLHKYFKEDWGKIKTRQYCGILNFEDNDYYVLPKIADEESKNLDIFIYMLMYVYDIKLSNEQIASCENEKHTIIEVLVQLFAQNLLSELKKGLYKEYITEQENLTTLKGKYLINENLKYNFTKNKIYCEYDEFSENNTLNQFFLYAIKELQKYVKNKKILKQCELIFDEVESFKMDIDRLNIYFNRINQRYKTSFEMALLLLQKTIPLFSKGKKSFAFLFDMNILFEKFVGKIINEIEEDVFIPKKYKEFGSLKLKPDIIVNSKNLIIDCKYKRIDMQKIDRNDKYQMYAYGNNFQGIKKTMLLYPKNLNKDIELNESVVHNLGNNDKKVELQIKKIDLSFNGKYREYIEDIKKKMKKILEEKGWEYARLY</sequence>
<dbReference type="Proteomes" id="UP000253850">
    <property type="component" value="Chromosome"/>
</dbReference>
<dbReference type="REBASE" id="263378">
    <property type="entry name" value="Abi26154McrBCP"/>
</dbReference>
<dbReference type="KEGG" id="hbv:ABIV_2441"/>
<dbReference type="Pfam" id="PF10117">
    <property type="entry name" value="McrBC"/>
    <property type="match status" value="1"/>
</dbReference>
<evidence type="ECO:0000313" key="2">
    <source>
        <dbReference type="EMBL" id="RXK09988.1"/>
    </source>
</evidence>
<organism evidence="2 4">
    <name type="scientific">Halarcobacter bivalviorum</name>
    <dbReference type="NCBI Taxonomy" id="663364"/>
    <lineage>
        <taxon>Bacteria</taxon>
        <taxon>Pseudomonadati</taxon>
        <taxon>Campylobacterota</taxon>
        <taxon>Epsilonproteobacteria</taxon>
        <taxon>Campylobacterales</taxon>
        <taxon>Arcobacteraceae</taxon>
        <taxon>Halarcobacter</taxon>
    </lineage>
</organism>
<dbReference type="PANTHER" id="PTHR38733:SF1">
    <property type="entry name" value="TYPE IV METHYL-DIRECTED RESTRICTION ENZYME ECOKMCRBC"/>
    <property type="match status" value="1"/>
</dbReference>
<name>A0AAX2A9H5_9BACT</name>
<keyword evidence="4" id="KW-1185">Reference proteome</keyword>
<dbReference type="PANTHER" id="PTHR38733">
    <property type="entry name" value="PROTEIN MCRC"/>
    <property type="match status" value="1"/>
</dbReference>
<gene>
    <name evidence="1" type="primary">mcrC</name>
    <name evidence="1" type="ORF">ABIV_2441</name>
    <name evidence="2" type="ORF">CRV05_06290</name>
</gene>
<reference evidence="1 3" key="2">
    <citation type="submission" date="2018-07" db="EMBL/GenBank/DDBJ databases">
        <title>Complete genome of the Arcobacter bivalviorum type strain LMG 26154.</title>
        <authorList>
            <person name="Miller W.G."/>
            <person name="Yee E."/>
            <person name="Bono J.L."/>
        </authorList>
    </citation>
    <scope>NUCLEOTIDE SEQUENCE [LARGE SCALE GENOMIC DNA]</scope>
    <source>
        <strain evidence="1 3">LMG 26154</strain>
    </source>
</reference>
<dbReference type="RefSeq" id="WP_114840195.1">
    <property type="nucleotide sequence ID" value="NZ_CP031217.1"/>
</dbReference>
<evidence type="ECO:0000313" key="1">
    <source>
        <dbReference type="EMBL" id="AXH13412.1"/>
    </source>
</evidence>
<dbReference type="Proteomes" id="UP000289193">
    <property type="component" value="Unassembled WGS sequence"/>
</dbReference>
<dbReference type="EMBL" id="PDKM01000003">
    <property type="protein sequence ID" value="RXK09988.1"/>
    <property type="molecule type" value="Genomic_DNA"/>
</dbReference>
<keyword evidence="2" id="KW-0378">Hydrolase</keyword>
<keyword evidence="2" id="KW-0255">Endonuclease</keyword>
<dbReference type="AlphaFoldDB" id="A0AAX2A9H5"/>